<dbReference type="InterPro" id="IPR015946">
    <property type="entry name" value="KH_dom-like_a/b"/>
</dbReference>
<organism evidence="1 2">
    <name type="scientific">Microlunatus panaciterrae</name>
    <dbReference type="NCBI Taxonomy" id="400768"/>
    <lineage>
        <taxon>Bacteria</taxon>
        <taxon>Bacillati</taxon>
        <taxon>Actinomycetota</taxon>
        <taxon>Actinomycetes</taxon>
        <taxon>Propionibacteriales</taxon>
        <taxon>Propionibacteriaceae</taxon>
        <taxon>Microlunatus</taxon>
    </lineage>
</organism>
<sequence>MNPESLRRLDLTRLRRGHYLATNVRGGTLSIGSGDDAEFTPVELLLAAIAACSAIDVDFITSKRAEPERFEVRSTGHKIRDERGNRMVELAMDFDVLFGDDEDGRRAEEVLVRSVRQSHDRLCTVTRTLEMGEPVSVSVRGEPLESA</sequence>
<evidence type="ECO:0000313" key="1">
    <source>
        <dbReference type="EMBL" id="MBM7798912.1"/>
    </source>
</evidence>
<dbReference type="PANTHER" id="PTHR34352:SF1">
    <property type="entry name" value="PROTEIN YHFA"/>
    <property type="match status" value="1"/>
</dbReference>
<reference evidence="1 2" key="1">
    <citation type="submission" date="2021-01" db="EMBL/GenBank/DDBJ databases">
        <title>Sequencing the genomes of 1000 actinobacteria strains.</title>
        <authorList>
            <person name="Klenk H.-P."/>
        </authorList>
    </citation>
    <scope>NUCLEOTIDE SEQUENCE [LARGE SCALE GENOMIC DNA]</scope>
    <source>
        <strain evidence="1 2">DSM 18662</strain>
    </source>
</reference>
<dbReference type="InterPro" id="IPR036102">
    <property type="entry name" value="OsmC/Ohrsf"/>
</dbReference>
<dbReference type="PANTHER" id="PTHR34352">
    <property type="entry name" value="PROTEIN YHFA"/>
    <property type="match status" value="1"/>
</dbReference>
<dbReference type="Proteomes" id="UP000704762">
    <property type="component" value="Unassembled WGS sequence"/>
</dbReference>
<dbReference type="Gene3D" id="3.30.300.20">
    <property type="match status" value="1"/>
</dbReference>
<comment type="caution">
    <text evidence="1">The sequence shown here is derived from an EMBL/GenBank/DDBJ whole genome shotgun (WGS) entry which is preliminary data.</text>
</comment>
<protein>
    <submittedName>
        <fullName evidence="1">OsmC-like protein</fullName>
    </submittedName>
</protein>
<dbReference type="InterPro" id="IPR003718">
    <property type="entry name" value="OsmC/Ohr_fam"/>
</dbReference>
<dbReference type="RefSeq" id="WP_204917404.1">
    <property type="nucleotide sequence ID" value="NZ_BAAAQP010000002.1"/>
</dbReference>
<keyword evidence="2" id="KW-1185">Reference proteome</keyword>
<name>A0ABS2RK19_9ACTN</name>
<evidence type="ECO:0000313" key="2">
    <source>
        <dbReference type="Proteomes" id="UP000704762"/>
    </source>
</evidence>
<dbReference type="EMBL" id="JAFBCF010000001">
    <property type="protein sequence ID" value="MBM7798912.1"/>
    <property type="molecule type" value="Genomic_DNA"/>
</dbReference>
<dbReference type="SUPFAM" id="SSF82784">
    <property type="entry name" value="OsmC-like"/>
    <property type="match status" value="1"/>
</dbReference>
<dbReference type="Pfam" id="PF02566">
    <property type="entry name" value="OsmC"/>
    <property type="match status" value="1"/>
</dbReference>
<proteinExistence type="predicted"/>
<gene>
    <name evidence="1" type="ORF">JOE57_001833</name>
</gene>
<accession>A0ABS2RK19</accession>